<evidence type="ECO:0000313" key="7">
    <source>
        <dbReference type="Proteomes" id="UP000266568"/>
    </source>
</evidence>
<gene>
    <name evidence="6" type="ORF">DFR49_0055</name>
</gene>
<dbReference type="SFLD" id="SFLDF00118">
    <property type="entry name" value="D-tartrate_dehydratase"/>
    <property type="match status" value="1"/>
</dbReference>
<dbReference type="InterPro" id="IPR013341">
    <property type="entry name" value="Mandelate_racemase_N_dom"/>
</dbReference>
<evidence type="ECO:0000256" key="4">
    <source>
        <dbReference type="PIRSR" id="PIRSR634611-4"/>
    </source>
</evidence>
<dbReference type="SMART" id="SM00922">
    <property type="entry name" value="MR_MLE"/>
    <property type="match status" value="1"/>
</dbReference>
<feature type="binding site" evidence="3">
    <location>
        <position position="237"/>
    </location>
    <ligand>
        <name>Mg(2+)</name>
        <dbReference type="ChEBI" id="CHEBI:18420"/>
    </ligand>
</feature>
<feature type="active site" description="acceptor" evidence="1">
    <location>
        <position position="182"/>
    </location>
</feature>
<feature type="binding site" evidence="2">
    <location>
        <position position="154"/>
    </location>
    <ligand>
        <name>substrate</name>
    </ligand>
</feature>
<dbReference type="SFLD" id="SFLDS00001">
    <property type="entry name" value="Enolase"/>
    <property type="match status" value="1"/>
</dbReference>
<dbReference type="AlphaFoldDB" id="A0A397PE93"/>
<dbReference type="InterPro" id="IPR029017">
    <property type="entry name" value="Enolase-like_N"/>
</dbReference>
<proteinExistence type="predicted"/>
<dbReference type="Gene3D" id="3.20.20.120">
    <property type="entry name" value="Enolase-like C-terminal domain"/>
    <property type="match status" value="1"/>
</dbReference>
<feature type="site" description="Increases basicity of active site His" evidence="4">
    <location>
        <position position="290"/>
    </location>
</feature>
<dbReference type="PANTHER" id="PTHR48080:SF5">
    <property type="entry name" value="D(-)-TARTRATE DEHYDRATASE"/>
    <property type="match status" value="1"/>
</dbReference>
<name>A0A397PE93_9SPHN</name>
<evidence type="ECO:0000313" key="6">
    <source>
        <dbReference type="EMBL" id="RIA45535.1"/>
    </source>
</evidence>
<feature type="site" description="Transition state stabilizer" evidence="4">
    <location>
        <position position="180"/>
    </location>
</feature>
<dbReference type="InterPro" id="IPR034611">
    <property type="entry name" value="D-tartrate_dehydratase"/>
</dbReference>
<evidence type="ECO:0000259" key="5">
    <source>
        <dbReference type="SMART" id="SM00922"/>
    </source>
</evidence>
<dbReference type="OrthoDB" id="9802699at2"/>
<feature type="binding site" evidence="2">
    <location>
        <position position="99"/>
    </location>
    <ligand>
        <name>substrate</name>
    </ligand>
</feature>
<feature type="binding site" evidence="2">
    <location>
        <position position="180"/>
    </location>
    <ligand>
        <name>substrate</name>
    </ligand>
</feature>
<feature type="binding site" evidence="2">
    <location>
        <position position="237"/>
    </location>
    <ligand>
        <name>substrate</name>
    </ligand>
</feature>
<reference evidence="6 7" key="1">
    <citation type="submission" date="2018-08" db="EMBL/GenBank/DDBJ databases">
        <title>Genomic Encyclopedia of Type Strains, Phase IV (KMG-IV): sequencing the most valuable type-strain genomes for metagenomic binning, comparative biology and taxonomic classification.</title>
        <authorList>
            <person name="Goeker M."/>
        </authorList>
    </citation>
    <scope>NUCLEOTIDE SEQUENCE [LARGE SCALE GENOMIC DNA]</scope>
    <source>
        <strain evidence="6 7">DSM 25527</strain>
    </source>
</reference>
<accession>A0A397PE93</accession>
<dbReference type="Pfam" id="PF02746">
    <property type="entry name" value="MR_MLE_N"/>
    <property type="match status" value="1"/>
</dbReference>
<dbReference type="SUPFAM" id="SSF54826">
    <property type="entry name" value="Enolase N-terminal domain-like"/>
    <property type="match status" value="1"/>
</dbReference>
<dbReference type="InterPro" id="IPR029065">
    <property type="entry name" value="Enolase_C-like"/>
</dbReference>
<dbReference type="SFLD" id="SFLDG00179">
    <property type="entry name" value="mandelate_racemase"/>
    <property type="match status" value="1"/>
</dbReference>
<dbReference type="Proteomes" id="UP000266568">
    <property type="component" value="Unassembled WGS sequence"/>
</dbReference>
<keyword evidence="3" id="KW-0460">Magnesium</keyword>
<feature type="binding site" evidence="3">
    <location>
        <position position="263"/>
    </location>
    <ligand>
        <name>Mg(2+)</name>
        <dbReference type="ChEBI" id="CHEBI:18420"/>
    </ligand>
</feature>
<feature type="binding site" evidence="3">
    <location>
        <position position="211"/>
    </location>
    <ligand>
        <name>Mg(2+)</name>
        <dbReference type="ChEBI" id="CHEBI:18420"/>
    </ligand>
</feature>
<protein>
    <submittedName>
        <fullName evidence="6">L-alanine-DL-glutamate epimerase-like enolase superfamily enzyme</fullName>
    </submittedName>
</protein>
<comment type="cofactor">
    <cofactor evidence="3">
        <name>Mg(2+)</name>
        <dbReference type="ChEBI" id="CHEBI:18420"/>
    </cofactor>
    <text evidence="3">Binds 1 Mg(2+) ion per subunit.</text>
</comment>
<feature type="site" description="Transition state stabilizer" evidence="4">
    <location>
        <position position="339"/>
    </location>
</feature>
<dbReference type="InterPro" id="IPR034593">
    <property type="entry name" value="DgoD-like"/>
</dbReference>
<feature type="binding site" evidence="2">
    <location>
        <position position="53"/>
    </location>
    <ligand>
        <name>substrate</name>
    </ligand>
</feature>
<dbReference type="RefSeq" id="WP_119034070.1">
    <property type="nucleotide sequence ID" value="NZ_QXDC01000002.1"/>
</dbReference>
<sequence>MKITEIVEQTVSIGSPIRNAVIDFSAMTVSAVAVRTDHVVEGRPLVGYGFSSNGRYAQGGILRERIIPRLLAADPDALVDASGVLDPFKCWDTMVRNEKPGGHGERSVAVGTIDMALWDLAAKAEGVPLYRLLADRYRGVVADPAVEVYAAGGYYYPGEQETKLQDELKSYLDMGFTAVKMKIGGAPLKDDLRRIEAALAVTGGGDALAVDANARFDVATALAYARAMRPYGLRWYEEPVEVLDFAGLAEVAAAASMPIATGENIFSMVDSRNLVRYGGLDPAQDYLQMDPALSYGLVEYLRTLDMLASHGWSARRCVPHGGHQFGLHLAAGLGLMGNEAYPKVFEPFGRFAPDMTLANGKVTLTDHPGIGYEAIDEIYRILSTETLS</sequence>
<feature type="binding site" evidence="2">
    <location>
        <position position="19"/>
    </location>
    <ligand>
        <name>substrate</name>
    </ligand>
</feature>
<feature type="binding site" evidence="2">
    <location>
        <position position="320"/>
    </location>
    <ligand>
        <name>substrate</name>
    </ligand>
</feature>
<organism evidence="6 7">
    <name type="scientific">Hephaestia caeni</name>
    <dbReference type="NCBI Taxonomy" id="645617"/>
    <lineage>
        <taxon>Bacteria</taxon>
        <taxon>Pseudomonadati</taxon>
        <taxon>Pseudomonadota</taxon>
        <taxon>Alphaproteobacteria</taxon>
        <taxon>Sphingomonadales</taxon>
        <taxon>Sphingomonadaceae</taxon>
        <taxon>Hephaestia</taxon>
    </lineage>
</organism>
<dbReference type="SUPFAM" id="SSF51604">
    <property type="entry name" value="Enolase C-terminal domain-like"/>
    <property type="match status" value="1"/>
</dbReference>
<feature type="binding site" evidence="2">
    <location>
        <position position="263"/>
    </location>
    <ligand>
        <name>substrate</name>
    </ligand>
</feature>
<keyword evidence="3" id="KW-0479">Metal-binding</keyword>
<dbReference type="GO" id="GO:0046872">
    <property type="term" value="F:metal ion binding"/>
    <property type="evidence" value="ECO:0007669"/>
    <property type="project" value="UniProtKB-KW"/>
</dbReference>
<feature type="site" description="Transition state stabilizer" evidence="4">
    <location>
        <position position="53"/>
    </location>
</feature>
<dbReference type="InterPro" id="IPR013342">
    <property type="entry name" value="Mandelate_racemase_C"/>
</dbReference>
<evidence type="ECO:0000256" key="3">
    <source>
        <dbReference type="PIRSR" id="PIRSR634611-3"/>
    </source>
</evidence>
<dbReference type="Pfam" id="PF13378">
    <property type="entry name" value="MR_MLE_C"/>
    <property type="match status" value="1"/>
</dbReference>
<dbReference type="GO" id="GO:0047808">
    <property type="term" value="F:D(-)-tartrate dehydratase activity"/>
    <property type="evidence" value="ECO:0007669"/>
    <property type="project" value="InterPro"/>
</dbReference>
<dbReference type="InterPro" id="IPR036849">
    <property type="entry name" value="Enolase-like_C_sf"/>
</dbReference>
<dbReference type="EMBL" id="QXDC01000002">
    <property type="protein sequence ID" value="RIA45535.1"/>
    <property type="molecule type" value="Genomic_DNA"/>
</dbReference>
<evidence type="ECO:0000256" key="1">
    <source>
        <dbReference type="PIRSR" id="PIRSR634611-1"/>
    </source>
</evidence>
<dbReference type="PANTHER" id="PTHR48080">
    <property type="entry name" value="D-GALACTONATE DEHYDRATASE-RELATED"/>
    <property type="match status" value="1"/>
</dbReference>
<comment type="caution">
    <text evidence="6">The sequence shown here is derived from an EMBL/GenBank/DDBJ whole genome shotgun (WGS) entry which is preliminary data.</text>
</comment>
<feature type="domain" description="Mandelate racemase/muconate lactonizing enzyme C-terminal" evidence="5">
    <location>
        <begin position="161"/>
        <end position="258"/>
    </location>
</feature>
<dbReference type="Gene3D" id="3.30.390.10">
    <property type="entry name" value="Enolase-like, N-terminal domain"/>
    <property type="match status" value="1"/>
</dbReference>
<evidence type="ECO:0000256" key="2">
    <source>
        <dbReference type="PIRSR" id="PIRSR634611-2"/>
    </source>
</evidence>
<feature type="active site" description="Proton donor/acceptor" evidence="1">
    <location>
        <position position="320"/>
    </location>
</feature>
<keyword evidence="7" id="KW-1185">Reference proteome</keyword>